<accession>A0A9P5YRE8</accession>
<dbReference type="InterPro" id="IPR042099">
    <property type="entry name" value="ANL_N_sf"/>
</dbReference>
<dbReference type="InterPro" id="IPR045851">
    <property type="entry name" value="AMP-bd_C_sf"/>
</dbReference>
<evidence type="ECO:0000259" key="2">
    <source>
        <dbReference type="Pfam" id="PF13193"/>
    </source>
</evidence>
<evidence type="ECO:0000313" key="3">
    <source>
        <dbReference type="EMBL" id="KAF9474049.1"/>
    </source>
</evidence>
<protein>
    <submittedName>
        <fullName evidence="3">Acetyl-CoA synthetase-like protein</fullName>
    </submittedName>
</protein>
<sequence>MAENLLPSPPCPSDLLLRRKQFDSRAFTTATNFQTHGSRTPLPHIPDNLTLAQFMLDYQHETQPARNGITCLVDDATGHQISLEMLRSQTEDLANALYTEYGIGEKDTVLLLSPNHINYPVALWAIHKLGGIVTCSNPQFNVAEIVYQLQVSKTTFIIAHSATLEVVLEAAQTVNLSSNRVVLLDHVDSGQTIGIMDIQNIPGLIYLGGQKTRAFYERTLKAGEGKTKIALLCWSSGTTGKPKAVAVPHRALIANIIQMAAHNEVDKSFGSRDNRSYRPGDVALGVLPFYHNGGLIISLHLVLFCAMTLVVVPRYDFLSMLDSISRNRISHLILVPPQAITFCKHPAVNKYDLKKIKYVMIGAAPVSREIQEELAQIFPTAQIGQGYGLTEAVCTLSMIGPSQKRGPLGSMVKPFNGVIRRLTSSFPAGGGQLLPGIQARVIKPDGSPAQYGEHGELVVKSVATALGYFENVEATEETFRNGWVHTGDQVVLTDDQEIFIFDRLKELIKVRGFQVAPAELEGCLLSHPDITEACVVGIPDDYNGEAPLAFVVLTSVAAQCVARDPHMANRLKESIAKHVEDHKVSYKRLTGGVYFVDNIPRNGSGKIMRRILRERAKCLQHHTTRTDIQPKL</sequence>
<dbReference type="Proteomes" id="UP000807469">
    <property type="component" value="Unassembled WGS sequence"/>
</dbReference>
<feature type="domain" description="AMP-binding enzyme C-terminal" evidence="2">
    <location>
        <begin position="519"/>
        <end position="606"/>
    </location>
</feature>
<dbReference type="OrthoDB" id="6509636at2759"/>
<dbReference type="PROSITE" id="PS00455">
    <property type="entry name" value="AMP_BINDING"/>
    <property type="match status" value="1"/>
</dbReference>
<proteinExistence type="predicted"/>
<dbReference type="PANTHER" id="PTHR24096">
    <property type="entry name" value="LONG-CHAIN-FATTY-ACID--COA LIGASE"/>
    <property type="match status" value="1"/>
</dbReference>
<keyword evidence="4" id="KW-1185">Reference proteome</keyword>
<name>A0A9P5YRE8_9AGAR</name>
<evidence type="ECO:0000313" key="4">
    <source>
        <dbReference type="Proteomes" id="UP000807469"/>
    </source>
</evidence>
<dbReference type="PANTHER" id="PTHR24096:SF422">
    <property type="entry name" value="BCDNA.GH02901"/>
    <property type="match status" value="1"/>
</dbReference>
<organism evidence="3 4">
    <name type="scientific">Pholiota conissans</name>
    <dbReference type="NCBI Taxonomy" id="109636"/>
    <lineage>
        <taxon>Eukaryota</taxon>
        <taxon>Fungi</taxon>
        <taxon>Dikarya</taxon>
        <taxon>Basidiomycota</taxon>
        <taxon>Agaricomycotina</taxon>
        <taxon>Agaricomycetes</taxon>
        <taxon>Agaricomycetidae</taxon>
        <taxon>Agaricales</taxon>
        <taxon>Agaricineae</taxon>
        <taxon>Strophariaceae</taxon>
        <taxon>Pholiota</taxon>
    </lineage>
</organism>
<dbReference type="Gene3D" id="3.40.50.12780">
    <property type="entry name" value="N-terminal domain of ligase-like"/>
    <property type="match status" value="1"/>
</dbReference>
<dbReference type="Gene3D" id="3.30.300.30">
    <property type="match status" value="1"/>
</dbReference>
<gene>
    <name evidence="3" type="ORF">BDN70DRAFT_344761</name>
</gene>
<evidence type="ECO:0000259" key="1">
    <source>
        <dbReference type="Pfam" id="PF00501"/>
    </source>
</evidence>
<dbReference type="GO" id="GO:0016405">
    <property type="term" value="F:CoA-ligase activity"/>
    <property type="evidence" value="ECO:0007669"/>
    <property type="project" value="TreeGrafter"/>
</dbReference>
<dbReference type="SUPFAM" id="SSF56801">
    <property type="entry name" value="Acetyl-CoA synthetase-like"/>
    <property type="match status" value="1"/>
</dbReference>
<dbReference type="InterPro" id="IPR025110">
    <property type="entry name" value="AMP-bd_C"/>
</dbReference>
<feature type="domain" description="AMP-dependent synthetase/ligase" evidence="1">
    <location>
        <begin position="68"/>
        <end position="469"/>
    </location>
</feature>
<dbReference type="EMBL" id="MU155400">
    <property type="protein sequence ID" value="KAF9474049.1"/>
    <property type="molecule type" value="Genomic_DNA"/>
</dbReference>
<dbReference type="Pfam" id="PF00501">
    <property type="entry name" value="AMP-binding"/>
    <property type="match status" value="1"/>
</dbReference>
<reference evidence="3" key="1">
    <citation type="submission" date="2020-11" db="EMBL/GenBank/DDBJ databases">
        <authorList>
            <consortium name="DOE Joint Genome Institute"/>
            <person name="Ahrendt S."/>
            <person name="Riley R."/>
            <person name="Andreopoulos W."/>
            <person name="Labutti K."/>
            <person name="Pangilinan J."/>
            <person name="Ruiz-Duenas F.J."/>
            <person name="Barrasa J.M."/>
            <person name="Sanchez-Garcia M."/>
            <person name="Camarero S."/>
            <person name="Miyauchi S."/>
            <person name="Serrano A."/>
            <person name="Linde D."/>
            <person name="Babiker R."/>
            <person name="Drula E."/>
            <person name="Ayuso-Fernandez I."/>
            <person name="Pacheco R."/>
            <person name="Padilla G."/>
            <person name="Ferreira P."/>
            <person name="Barriuso J."/>
            <person name="Kellner H."/>
            <person name="Castanera R."/>
            <person name="Alfaro M."/>
            <person name="Ramirez L."/>
            <person name="Pisabarro A.G."/>
            <person name="Kuo A."/>
            <person name="Tritt A."/>
            <person name="Lipzen A."/>
            <person name="He G."/>
            <person name="Yan M."/>
            <person name="Ng V."/>
            <person name="Cullen D."/>
            <person name="Martin F."/>
            <person name="Rosso M.-N."/>
            <person name="Henrissat B."/>
            <person name="Hibbett D."/>
            <person name="Martinez A.T."/>
            <person name="Grigoriev I.V."/>
        </authorList>
    </citation>
    <scope>NUCLEOTIDE SEQUENCE</scope>
    <source>
        <strain evidence="3">CIRM-BRFM 674</strain>
    </source>
</reference>
<dbReference type="AlphaFoldDB" id="A0A9P5YRE8"/>
<comment type="caution">
    <text evidence="3">The sequence shown here is derived from an EMBL/GenBank/DDBJ whole genome shotgun (WGS) entry which is preliminary data.</text>
</comment>
<dbReference type="InterPro" id="IPR000873">
    <property type="entry name" value="AMP-dep_synth/lig_dom"/>
</dbReference>
<dbReference type="InterPro" id="IPR020845">
    <property type="entry name" value="AMP-binding_CS"/>
</dbReference>
<dbReference type="Pfam" id="PF13193">
    <property type="entry name" value="AMP-binding_C"/>
    <property type="match status" value="1"/>
</dbReference>